<feature type="region of interest" description="Disordered" evidence="1">
    <location>
        <begin position="232"/>
        <end position="294"/>
    </location>
</feature>
<keyword evidence="3" id="KW-1185">Reference proteome</keyword>
<feature type="region of interest" description="Disordered" evidence="1">
    <location>
        <begin position="79"/>
        <end position="115"/>
    </location>
</feature>
<proteinExistence type="predicted"/>
<sequence length="455" mass="50864">MELSLESYRIVVKHTHSRADLATLCLVSKGFRRVAERALYNTLYMSEVKKAKRMCETFVGQPRIAALVEALVIAIEKDEQVEGGEEMQGEEEEGEDDYDDETEDQEDEMEDDQDELAEALTLSLEKSIGGETSNVQQSISTSMEFAPKRISGLLFRARYKNMTSLRHLNILVNESSAPPYQGKLAWILSTCTFRLKSFNSDMSWDEDLVRFLDIQDEIEDLYIGDYDEGQGTEMGKSLRRQKGKQHHSSAGHQDPLEPSDTLAFGTPSPLVGEKIKSSQSESGPQPKSSGSPLTISSTALPRLAILECTFSEAAIALVPGRPVSWLKTCFSSTDPATKQAELKVLFEALKKATYEEQFTMDLLKIVVDLTSFEGTLRYLGTLVLPVDGKERLHFYGLLMKLRRLCCVELEVSAWNPSPASIGPVRFPRPGERAETVLSQCDPGSFHFHRNSGKRE</sequence>
<reference evidence="2" key="1">
    <citation type="submission" date="2020-11" db="EMBL/GenBank/DDBJ databases">
        <authorList>
            <consortium name="DOE Joint Genome Institute"/>
            <person name="Ahrendt S."/>
            <person name="Riley R."/>
            <person name="Andreopoulos W."/>
            <person name="Labutti K."/>
            <person name="Pangilinan J."/>
            <person name="Ruiz-Duenas F.J."/>
            <person name="Barrasa J.M."/>
            <person name="Sanchez-Garcia M."/>
            <person name="Camarero S."/>
            <person name="Miyauchi S."/>
            <person name="Serrano A."/>
            <person name="Linde D."/>
            <person name="Babiker R."/>
            <person name="Drula E."/>
            <person name="Ayuso-Fernandez I."/>
            <person name="Pacheco R."/>
            <person name="Padilla G."/>
            <person name="Ferreira P."/>
            <person name="Barriuso J."/>
            <person name="Kellner H."/>
            <person name="Castanera R."/>
            <person name="Alfaro M."/>
            <person name="Ramirez L."/>
            <person name="Pisabarro A.G."/>
            <person name="Kuo A."/>
            <person name="Tritt A."/>
            <person name="Lipzen A."/>
            <person name="He G."/>
            <person name="Yan M."/>
            <person name="Ng V."/>
            <person name="Cullen D."/>
            <person name="Martin F."/>
            <person name="Rosso M.-N."/>
            <person name="Henrissat B."/>
            <person name="Hibbett D."/>
            <person name="Martinez A.T."/>
            <person name="Grigoriev I.V."/>
        </authorList>
    </citation>
    <scope>NUCLEOTIDE SEQUENCE</scope>
    <source>
        <strain evidence="2">AH 40177</strain>
    </source>
</reference>
<accession>A0A9P5U2A7</accession>
<protein>
    <recommendedName>
        <fullName evidence="4">F-box domain-containing protein</fullName>
    </recommendedName>
</protein>
<feature type="compositionally biased region" description="Polar residues" evidence="1">
    <location>
        <begin position="277"/>
        <end position="294"/>
    </location>
</feature>
<evidence type="ECO:0000313" key="3">
    <source>
        <dbReference type="Proteomes" id="UP000772434"/>
    </source>
</evidence>
<evidence type="ECO:0000313" key="2">
    <source>
        <dbReference type="EMBL" id="KAF9063332.1"/>
    </source>
</evidence>
<evidence type="ECO:0008006" key="4">
    <source>
        <dbReference type="Google" id="ProtNLM"/>
    </source>
</evidence>
<name>A0A9P5U2A7_9AGAR</name>
<comment type="caution">
    <text evidence="2">The sequence shown here is derived from an EMBL/GenBank/DDBJ whole genome shotgun (WGS) entry which is preliminary data.</text>
</comment>
<feature type="compositionally biased region" description="Acidic residues" evidence="1">
    <location>
        <begin position="81"/>
        <end position="115"/>
    </location>
</feature>
<dbReference type="Proteomes" id="UP000772434">
    <property type="component" value="Unassembled WGS sequence"/>
</dbReference>
<evidence type="ECO:0000256" key="1">
    <source>
        <dbReference type="SAM" id="MobiDB-lite"/>
    </source>
</evidence>
<organism evidence="2 3">
    <name type="scientific">Rhodocollybia butyracea</name>
    <dbReference type="NCBI Taxonomy" id="206335"/>
    <lineage>
        <taxon>Eukaryota</taxon>
        <taxon>Fungi</taxon>
        <taxon>Dikarya</taxon>
        <taxon>Basidiomycota</taxon>
        <taxon>Agaricomycotina</taxon>
        <taxon>Agaricomycetes</taxon>
        <taxon>Agaricomycetidae</taxon>
        <taxon>Agaricales</taxon>
        <taxon>Marasmiineae</taxon>
        <taxon>Omphalotaceae</taxon>
        <taxon>Rhodocollybia</taxon>
    </lineage>
</organism>
<feature type="compositionally biased region" description="Basic residues" evidence="1">
    <location>
        <begin position="237"/>
        <end position="249"/>
    </location>
</feature>
<dbReference type="OrthoDB" id="3188866at2759"/>
<gene>
    <name evidence="2" type="ORF">BDP27DRAFT_1335347</name>
</gene>
<dbReference type="EMBL" id="JADNRY010000149">
    <property type="protein sequence ID" value="KAF9063332.1"/>
    <property type="molecule type" value="Genomic_DNA"/>
</dbReference>
<dbReference type="AlphaFoldDB" id="A0A9P5U2A7"/>